<evidence type="ECO:0000313" key="3">
    <source>
        <dbReference type="Proteomes" id="UP000272015"/>
    </source>
</evidence>
<protein>
    <submittedName>
        <fullName evidence="2">Uncharacterized protein</fullName>
    </submittedName>
</protein>
<keyword evidence="1" id="KW-0472">Membrane</keyword>
<feature type="transmembrane region" description="Helical" evidence="1">
    <location>
        <begin position="57"/>
        <end position="80"/>
    </location>
</feature>
<accession>A0A3A5MUL8</accession>
<dbReference type="EMBL" id="QZVS01000079">
    <property type="protein sequence ID" value="RJT88894.1"/>
    <property type="molecule type" value="Genomic_DNA"/>
</dbReference>
<comment type="caution">
    <text evidence="2">The sequence shown here is derived from an EMBL/GenBank/DDBJ whole genome shotgun (WGS) entry which is preliminary data.</text>
</comment>
<keyword evidence="1" id="KW-1133">Transmembrane helix</keyword>
<dbReference type="AlphaFoldDB" id="A0A3A5MUL8"/>
<keyword evidence="3" id="KW-1185">Reference proteome</keyword>
<feature type="transmembrane region" description="Helical" evidence="1">
    <location>
        <begin position="27"/>
        <end position="45"/>
    </location>
</feature>
<dbReference type="RefSeq" id="WP_119974371.1">
    <property type="nucleotide sequence ID" value="NZ_JBHSQA010000003.1"/>
</dbReference>
<reference evidence="2 3" key="1">
    <citation type="submission" date="2018-09" db="EMBL/GenBank/DDBJ databases">
        <title>Novel species of Cryobacterium.</title>
        <authorList>
            <person name="Liu Q."/>
            <person name="Xin Y.-H."/>
        </authorList>
    </citation>
    <scope>NUCLEOTIDE SEQUENCE [LARGE SCALE GENOMIC DNA]</scope>
    <source>
        <strain evidence="2 3">Hh39</strain>
    </source>
</reference>
<sequence length="83" mass="8906">MIVALVSAAIMLLGTWSVDDRLRWVFLALIPVSGIVGVVLSVRNLSRGTADQRLDRVTLIVNAFVVIAVIPLLWAVVVIVSGP</sequence>
<evidence type="ECO:0000313" key="2">
    <source>
        <dbReference type="EMBL" id="RJT88894.1"/>
    </source>
</evidence>
<name>A0A3A5MUL8_9MICO</name>
<keyword evidence="1" id="KW-0812">Transmembrane</keyword>
<dbReference type="Proteomes" id="UP000272015">
    <property type="component" value="Unassembled WGS sequence"/>
</dbReference>
<gene>
    <name evidence="2" type="ORF">D6T64_08930</name>
</gene>
<evidence type="ECO:0000256" key="1">
    <source>
        <dbReference type="SAM" id="Phobius"/>
    </source>
</evidence>
<proteinExistence type="predicted"/>
<organism evidence="2 3">
    <name type="scientific">Cryobacterium melibiosiphilum</name>
    <dbReference type="NCBI Taxonomy" id="995039"/>
    <lineage>
        <taxon>Bacteria</taxon>
        <taxon>Bacillati</taxon>
        <taxon>Actinomycetota</taxon>
        <taxon>Actinomycetes</taxon>
        <taxon>Micrococcales</taxon>
        <taxon>Microbacteriaceae</taxon>
        <taxon>Cryobacterium</taxon>
    </lineage>
</organism>